<evidence type="ECO:0000313" key="6">
    <source>
        <dbReference type="Proteomes" id="UP000184356"/>
    </source>
</evidence>
<keyword evidence="6" id="KW-1185">Reference proteome</keyword>
<sequence length="430" mass="46989">MTLKSVTLVLDLPQEIILSIADFACIRATNALSQTCRELHNILDPYLWRGNENNALLWATEHANQLAARKALQQGANINAQVPPTDKILFKYKWSEPDHKVYTQTGATPLTLAIAAGNEDMVRFLLQVDGIDVNRRSREDKQQLPPLILAMLAGDEEMVKLLLGVEDIDTEIREGYSCASPLMVASMLGLVEMTRILLMYGAVDPDKGNCFAQSPLFLATLKTHVEIVALLIQAGASPHPVSSTLSGPYGWYAEPVDNAASSGRPEILRELIRSPRFDAAKLRSPVEKLQHSCIRDNQVACWRLLFAVGGANPNWSEDGRTALWWAAAYGHDDVVRSLLAVDGVDVNTVGRGDTFTREYIERTRRMGPPGYGEGVTPLIVAAREGHVGVVQLLLAVGAIDVHASDAEGETALMAAQSRGHEDVVKLIQNS</sequence>
<dbReference type="PANTHER" id="PTHR24166:SF48">
    <property type="entry name" value="PROTEIN VAPYRIN"/>
    <property type="match status" value="1"/>
</dbReference>
<evidence type="ECO:0000256" key="3">
    <source>
        <dbReference type="PROSITE-ProRule" id="PRU00023"/>
    </source>
</evidence>
<evidence type="ECO:0000313" key="5">
    <source>
        <dbReference type="EMBL" id="OJJ59579.1"/>
    </source>
</evidence>
<dbReference type="Proteomes" id="UP000184356">
    <property type="component" value="Unassembled WGS sequence"/>
</dbReference>
<reference evidence="6" key="1">
    <citation type="journal article" date="2017" name="Genome Biol.">
        <title>Comparative genomics reveals high biological diversity and specific adaptations in the industrially and medically important fungal genus Aspergillus.</title>
        <authorList>
            <person name="de Vries R.P."/>
            <person name="Riley R."/>
            <person name="Wiebenga A."/>
            <person name="Aguilar-Osorio G."/>
            <person name="Amillis S."/>
            <person name="Uchima C.A."/>
            <person name="Anderluh G."/>
            <person name="Asadollahi M."/>
            <person name="Askin M."/>
            <person name="Barry K."/>
            <person name="Battaglia E."/>
            <person name="Bayram O."/>
            <person name="Benocci T."/>
            <person name="Braus-Stromeyer S.A."/>
            <person name="Caldana C."/>
            <person name="Canovas D."/>
            <person name="Cerqueira G.C."/>
            <person name="Chen F."/>
            <person name="Chen W."/>
            <person name="Choi C."/>
            <person name="Clum A."/>
            <person name="Dos Santos R.A."/>
            <person name="Damasio A.R."/>
            <person name="Diallinas G."/>
            <person name="Emri T."/>
            <person name="Fekete E."/>
            <person name="Flipphi M."/>
            <person name="Freyberg S."/>
            <person name="Gallo A."/>
            <person name="Gournas C."/>
            <person name="Habgood R."/>
            <person name="Hainaut M."/>
            <person name="Harispe M.L."/>
            <person name="Henrissat B."/>
            <person name="Hilden K.S."/>
            <person name="Hope R."/>
            <person name="Hossain A."/>
            <person name="Karabika E."/>
            <person name="Karaffa L."/>
            <person name="Karanyi Z."/>
            <person name="Krasevec N."/>
            <person name="Kuo A."/>
            <person name="Kusch H."/>
            <person name="LaButti K."/>
            <person name="Lagendijk E.L."/>
            <person name="Lapidus A."/>
            <person name="Levasseur A."/>
            <person name="Lindquist E."/>
            <person name="Lipzen A."/>
            <person name="Logrieco A.F."/>
            <person name="MacCabe A."/>
            <person name="Maekelae M.R."/>
            <person name="Malavazi I."/>
            <person name="Melin P."/>
            <person name="Meyer V."/>
            <person name="Mielnichuk N."/>
            <person name="Miskei M."/>
            <person name="Molnar A.P."/>
            <person name="Mule G."/>
            <person name="Ngan C.Y."/>
            <person name="Orejas M."/>
            <person name="Orosz E."/>
            <person name="Ouedraogo J.P."/>
            <person name="Overkamp K.M."/>
            <person name="Park H.-S."/>
            <person name="Perrone G."/>
            <person name="Piumi F."/>
            <person name="Punt P.J."/>
            <person name="Ram A.F."/>
            <person name="Ramon A."/>
            <person name="Rauscher S."/>
            <person name="Record E."/>
            <person name="Riano-Pachon D.M."/>
            <person name="Robert V."/>
            <person name="Roehrig J."/>
            <person name="Ruller R."/>
            <person name="Salamov A."/>
            <person name="Salih N.S."/>
            <person name="Samson R.A."/>
            <person name="Sandor E."/>
            <person name="Sanguinetti M."/>
            <person name="Schuetze T."/>
            <person name="Sepcic K."/>
            <person name="Shelest E."/>
            <person name="Sherlock G."/>
            <person name="Sophianopoulou V."/>
            <person name="Squina F.M."/>
            <person name="Sun H."/>
            <person name="Susca A."/>
            <person name="Todd R.B."/>
            <person name="Tsang A."/>
            <person name="Unkles S.E."/>
            <person name="van de Wiele N."/>
            <person name="van Rossen-Uffink D."/>
            <person name="Oliveira J.V."/>
            <person name="Vesth T.C."/>
            <person name="Visser J."/>
            <person name="Yu J.-H."/>
            <person name="Zhou M."/>
            <person name="Andersen M.R."/>
            <person name="Archer D.B."/>
            <person name="Baker S.E."/>
            <person name="Benoit I."/>
            <person name="Brakhage A.A."/>
            <person name="Braus G.H."/>
            <person name="Fischer R."/>
            <person name="Frisvad J.C."/>
            <person name="Goldman G.H."/>
            <person name="Houbraken J."/>
            <person name="Oakley B."/>
            <person name="Pocsi I."/>
            <person name="Scazzocchio C."/>
            <person name="Seiboth B."/>
            <person name="vanKuyk P.A."/>
            <person name="Wortman J."/>
            <person name="Dyer P.S."/>
            <person name="Grigoriev I.V."/>
        </authorList>
    </citation>
    <scope>NUCLEOTIDE SEQUENCE [LARGE SCALE GENOMIC DNA]</scope>
    <source>
        <strain evidence="6">CBS 593.65</strain>
    </source>
</reference>
<keyword evidence="1" id="KW-0677">Repeat</keyword>
<feature type="repeat" description="ANK" evidence="3">
    <location>
        <begin position="318"/>
        <end position="351"/>
    </location>
</feature>
<dbReference type="GeneID" id="63760856"/>
<dbReference type="InterPro" id="IPR002110">
    <property type="entry name" value="Ankyrin_rpt"/>
</dbReference>
<dbReference type="AlphaFoldDB" id="A0A1L9TJH2"/>
<accession>A0A1L9TJH2</accession>
<feature type="repeat" description="ANK" evidence="3">
    <location>
        <begin position="105"/>
        <end position="127"/>
    </location>
</feature>
<dbReference type="Pfam" id="PF00023">
    <property type="entry name" value="Ank"/>
    <property type="match status" value="1"/>
</dbReference>
<evidence type="ECO:0000256" key="1">
    <source>
        <dbReference type="ARBA" id="ARBA00022737"/>
    </source>
</evidence>
<protein>
    <recommendedName>
        <fullName evidence="4">F-box domain-containing protein</fullName>
    </recommendedName>
</protein>
<dbReference type="PANTHER" id="PTHR24166">
    <property type="entry name" value="ROLLING PEBBLES, ISOFORM B"/>
    <property type="match status" value="1"/>
</dbReference>
<dbReference type="SUPFAM" id="SSF48403">
    <property type="entry name" value="Ankyrin repeat"/>
    <property type="match status" value="1"/>
</dbReference>
<dbReference type="SMART" id="SM00248">
    <property type="entry name" value="ANK"/>
    <property type="match status" value="8"/>
</dbReference>
<proteinExistence type="predicted"/>
<evidence type="ECO:0000259" key="4">
    <source>
        <dbReference type="Pfam" id="PF12937"/>
    </source>
</evidence>
<dbReference type="STRING" id="1036612.A0A1L9TJH2"/>
<dbReference type="VEuPathDB" id="FungiDB:ASPSYDRAFT_30438"/>
<dbReference type="EMBL" id="KV878585">
    <property type="protein sequence ID" value="OJJ59579.1"/>
    <property type="molecule type" value="Genomic_DNA"/>
</dbReference>
<gene>
    <name evidence="5" type="ORF">ASPSYDRAFT_30438</name>
</gene>
<dbReference type="InterPro" id="IPR050889">
    <property type="entry name" value="Dendritic_Spine_Reg/Scaffold"/>
</dbReference>
<organism evidence="5 6">
    <name type="scientific">Aspergillus sydowii CBS 593.65</name>
    <dbReference type="NCBI Taxonomy" id="1036612"/>
    <lineage>
        <taxon>Eukaryota</taxon>
        <taxon>Fungi</taxon>
        <taxon>Dikarya</taxon>
        <taxon>Ascomycota</taxon>
        <taxon>Pezizomycotina</taxon>
        <taxon>Eurotiomycetes</taxon>
        <taxon>Eurotiomycetidae</taxon>
        <taxon>Eurotiales</taxon>
        <taxon>Aspergillaceae</taxon>
        <taxon>Aspergillus</taxon>
        <taxon>Aspergillus subgen. Nidulantes</taxon>
    </lineage>
</organism>
<dbReference type="PROSITE" id="PS50088">
    <property type="entry name" value="ANK_REPEAT"/>
    <property type="match status" value="4"/>
</dbReference>
<keyword evidence="2 3" id="KW-0040">ANK repeat</keyword>
<dbReference type="Pfam" id="PF12796">
    <property type="entry name" value="Ank_2"/>
    <property type="match status" value="3"/>
</dbReference>
<dbReference type="InterPro" id="IPR036770">
    <property type="entry name" value="Ankyrin_rpt-contain_sf"/>
</dbReference>
<feature type="domain" description="F-box" evidence="4">
    <location>
        <begin position="10"/>
        <end position="49"/>
    </location>
</feature>
<dbReference type="Gene3D" id="1.25.40.20">
    <property type="entry name" value="Ankyrin repeat-containing domain"/>
    <property type="match status" value="3"/>
</dbReference>
<feature type="repeat" description="ANK" evidence="3">
    <location>
        <begin position="211"/>
        <end position="243"/>
    </location>
</feature>
<dbReference type="InterPro" id="IPR001810">
    <property type="entry name" value="F-box_dom"/>
</dbReference>
<feature type="repeat" description="ANK" evidence="3">
    <location>
        <begin position="373"/>
        <end position="398"/>
    </location>
</feature>
<name>A0A1L9TJH2_9EURO</name>
<dbReference type="OrthoDB" id="341259at2759"/>
<dbReference type="RefSeq" id="XP_040703385.1">
    <property type="nucleotide sequence ID" value="XM_040844783.1"/>
</dbReference>
<dbReference type="PROSITE" id="PS50297">
    <property type="entry name" value="ANK_REP_REGION"/>
    <property type="match status" value="2"/>
</dbReference>
<evidence type="ECO:0000256" key="2">
    <source>
        <dbReference type="ARBA" id="ARBA00023043"/>
    </source>
</evidence>
<dbReference type="Pfam" id="PF12937">
    <property type="entry name" value="F-box-like"/>
    <property type="match status" value="1"/>
</dbReference>